<proteinExistence type="predicted"/>
<evidence type="ECO:0000313" key="3">
    <source>
        <dbReference type="EMBL" id="MFD1545706.1"/>
    </source>
</evidence>
<gene>
    <name evidence="3" type="ORF">ACFSJ0_52300</name>
</gene>
<feature type="compositionally biased region" description="Basic and acidic residues" evidence="1">
    <location>
        <begin position="70"/>
        <end position="83"/>
    </location>
</feature>
<name>A0ABW4GSC8_9ACTN</name>
<evidence type="ECO:0000313" key="4">
    <source>
        <dbReference type="Proteomes" id="UP001597097"/>
    </source>
</evidence>
<feature type="compositionally biased region" description="Basic and acidic residues" evidence="1">
    <location>
        <begin position="102"/>
        <end position="114"/>
    </location>
</feature>
<comment type="caution">
    <text evidence="3">The sequence shown here is derived from an EMBL/GenBank/DDBJ whole genome shotgun (WGS) entry which is preliminary data.</text>
</comment>
<keyword evidence="2" id="KW-1133">Transmembrane helix</keyword>
<feature type="compositionally biased region" description="Acidic residues" evidence="1">
    <location>
        <begin position="91"/>
        <end position="101"/>
    </location>
</feature>
<keyword evidence="2" id="KW-0812">Transmembrane</keyword>
<feature type="region of interest" description="Disordered" evidence="1">
    <location>
        <begin position="1"/>
        <end position="122"/>
    </location>
</feature>
<evidence type="ECO:0000256" key="2">
    <source>
        <dbReference type="SAM" id="Phobius"/>
    </source>
</evidence>
<dbReference type="RefSeq" id="WP_219529576.1">
    <property type="nucleotide sequence ID" value="NZ_JAHKRM010000007.1"/>
</dbReference>
<feature type="compositionally biased region" description="Basic and acidic residues" evidence="1">
    <location>
        <begin position="1"/>
        <end position="12"/>
    </location>
</feature>
<keyword evidence="2" id="KW-0472">Membrane</keyword>
<dbReference type="EMBL" id="JBHUCM010000049">
    <property type="protein sequence ID" value="MFD1545706.1"/>
    <property type="molecule type" value="Genomic_DNA"/>
</dbReference>
<reference evidence="4" key="1">
    <citation type="journal article" date="2019" name="Int. J. Syst. Evol. Microbiol.">
        <title>The Global Catalogue of Microorganisms (GCM) 10K type strain sequencing project: providing services to taxonomists for standard genome sequencing and annotation.</title>
        <authorList>
            <consortium name="The Broad Institute Genomics Platform"/>
            <consortium name="The Broad Institute Genome Sequencing Center for Infectious Disease"/>
            <person name="Wu L."/>
            <person name="Ma J."/>
        </authorList>
    </citation>
    <scope>NUCLEOTIDE SEQUENCE [LARGE SCALE GENOMIC DNA]</scope>
    <source>
        <strain evidence="4">CGMCC 1.15399</strain>
    </source>
</reference>
<keyword evidence="4" id="KW-1185">Reference proteome</keyword>
<dbReference type="Pfam" id="PF12277">
    <property type="entry name" value="DUF3618"/>
    <property type="match status" value="1"/>
</dbReference>
<evidence type="ECO:0000256" key="1">
    <source>
        <dbReference type="SAM" id="MobiDB-lite"/>
    </source>
</evidence>
<accession>A0ABW4GSC8</accession>
<protein>
    <submittedName>
        <fullName evidence="3">DUF3618 domain-containing protein</fullName>
    </submittedName>
</protein>
<organism evidence="3 4">
    <name type="scientific">Nonomuraea guangzhouensis</name>
    <dbReference type="NCBI Taxonomy" id="1291555"/>
    <lineage>
        <taxon>Bacteria</taxon>
        <taxon>Bacillati</taxon>
        <taxon>Actinomycetota</taxon>
        <taxon>Actinomycetes</taxon>
        <taxon>Streptosporangiales</taxon>
        <taxon>Streptosporangiaceae</taxon>
        <taxon>Nonomuraea</taxon>
    </lineage>
</organism>
<feature type="transmembrane region" description="Helical" evidence="2">
    <location>
        <begin position="217"/>
        <end position="235"/>
    </location>
</feature>
<dbReference type="InterPro" id="IPR022062">
    <property type="entry name" value="DUF3618"/>
</dbReference>
<sequence>MSETDPEHRDQGYIEQHAGDVGARRTTVGMPTDHESVNVPPTRPGAAENALKAEAARREHGTFIPEPPMVDDRTEATEAREGEAESPGEGSGDDDDEEEDDDVRKNIKDTREELGNTVSALADKTDVKGRANDVAEAAKGKAAEVAEVAKDRAVEVAELAKDKAAVVADVAKDKAAVVADVAKDKATEVAEKVRDVTPDQVKDAADKVATEARKRPVLAIAAAAGIVALLLRRIMRRNRAK</sequence>
<dbReference type="Proteomes" id="UP001597097">
    <property type="component" value="Unassembled WGS sequence"/>
</dbReference>